<gene>
    <name evidence="1" type="ORF">CY0110_16737</name>
</gene>
<protein>
    <submittedName>
        <fullName evidence="1">Uncharacterized protein</fullName>
    </submittedName>
</protein>
<accession>A3II29</accession>
<reference evidence="1 2" key="1">
    <citation type="submission" date="2007-03" db="EMBL/GenBank/DDBJ databases">
        <authorList>
            <person name="Stal L."/>
            <person name="Ferriera S."/>
            <person name="Johnson J."/>
            <person name="Kravitz S."/>
            <person name="Beeson K."/>
            <person name="Sutton G."/>
            <person name="Rogers Y.-H."/>
            <person name="Friedman R."/>
            <person name="Frazier M."/>
            <person name="Venter J.C."/>
        </authorList>
    </citation>
    <scope>NUCLEOTIDE SEQUENCE [LARGE SCALE GENOMIC DNA]</scope>
    <source>
        <strain evidence="1 2">CCY0110</strain>
    </source>
</reference>
<dbReference type="AlphaFoldDB" id="A3II29"/>
<evidence type="ECO:0000313" key="1">
    <source>
        <dbReference type="EMBL" id="EAZ93461.1"/>
    </source>
</evidence>
<proteinExistence type="predicted"/>
<dbReference type="Proteomes" id="UP000003781">
    <property type="component" value="Unassembled WGS sequence"/>
</dbReference>
<evidence type="ECO:0000313" key="2">
    <source>
        <dbReference type="Proteomes" id="UP000003781"/>
    </source>
</evidence>
<comment type="caution">
    <text evidence="1">The sequence shown here is derived from an EMBL/GenBank/DDBJ whole genome shotgun (WGS) entry which is preliminary data.</text>
</comment>
<name>A3II29_9CHRO</name>
<organism evidence="1 2">
    <name type="scientific">Crocosphaera chwakensis CCY0110</name>
    <dbReference type="NCBI Taxonomy" id="391612"/>
    <lineage>
        <taxon>Bacteria</taxon>
        <taxon>Bacillati</taxon>
        <taxon>Cyanobacteriota</taxon>
        <taxon>Cyanophyceae</taxon>
        <taxon>Oscillatoriophycideae</taxon>
        <taxon>Chroococcales</taxon>
        <taxon>Aphanothecaceae</taxon>
        <taxon>Crocosphaera</taxon>
        <taxon>Crocosphaera chwakensis</taxon>
    </lineage>
</organism>
<keyword evidence="2" id="KW-1185">Reference proteome</keyword>
<sequence>MSSTKGNLWIIDNKFEVSNPCYPIEKRIIPNSG</sequence>
<dbReference type="EMBL" id="AAXW01000002">
    <property type="protein sequence ID" value="EAZ93461.1"/>
    <property type="molecule type" value="Genomic_DNA"/>
</dbReference>